<feature type="transmembrane region" description="Helical" evidence="2">
    <location>
        <begin position="429"/>
        <end position="448"/>
    </location>
</feature>
<dbReference type="InterPro" id="IPR008979">
    <property type="entry name" value="Galactose-bd-like_sf"/>
</dbReference>
<reference evidence="5" key="1">
    <citation type="submission" date="2020-12" db="EMBL/GenBank/DDBJ databases">
        <title>Genomic characterization of non-nitrogen-fixing Frankia strains.</title>
        <authorList>
            <person name="Carlos-Shanley C."/>
            <person name="Guerra T."/>
            <person name="Hahn D."/>
        </authorList>
    </citation>
    <scope>NUCLEOTIDE SEQUENCE</scope>
    <source>
        <strain evidence="5">CN6</strain>
    </source>
</reference>
<feature type="region of interest" description="Disordered" evidence="1">
    <location>
        <begin position="1"/>
        <end position="25"/>
    </location>
</feature>
<feature type="compositionally biased region" description="Low complexity" evidence="1">
    <location>
        <begin position="1596"/>
        <end position="1608"/>
    </location>
</feature>
<feature type="transmembrane region" description="Helical" evidence="2">
    <location>
        <begin position="55"/>
        <end position="73"/>
    </location>
</feature>
<feature type="domain" description="Alpha-(1-&gt;3)-arabinofuranosyltransferase N-terminal GT-C" evidence="3">
    <location>
        <begin position="73"/>
        <end position="772"/>
    </location>
</feature>
<evidence type="ECO:0000256" key="1">
    <source>
        <dbReference type="SAM" id="MobiDB-lite"/>
    </source>
</evidence>
<dbReference type="GO" id="GO:0016740">
    <property type="term" value="F:transferase activity"/>
    <property type="evidence" value="ECO:0007669"/>
    <property type="project" value="InterPro"/>
</dbReference>
<feature type="transmembrane region" description="Helical" evidence="2">
    <location>
        <begin position="233"/>
        <end position="259"/>
    </location>
</feature>
<feature type="transmembrane region" description="Helical" evidence="2">
    <location>
        <begin position="481"/>
        <end position="498"/>
    </location>
</feature>
<dbReference type="Proteomes" id="UP000604475">
    <property type="component" value="Unassembled WGS sequence"/>
</dbReference>
<dbReference type="Gene3D" id="2.60.120.260">
    <property type="entry name" value="Galactose-binding domain-like"/>
    <property type="match status" value="1"/>
</dbReference>
<evidence type="ECO:0000256" key="2">
    <source>
        <dbReference type="SAM" id="Phobius"/>
    </source>
</evidence>
<gene>
    <name evidence="5" type="ORF">I7412_41445</name>
</gene>
<dbReference type="InterPro" id="IPR021798">
    <property type="entry name" value="AftD_N"/>
</dbReference>
<feature type="transmembrane region" description="Helical" evidence="2">
    <location>
        <begin position="191"/>
        <end position="212"/>
    </location>
</feature>
<feature type="transmembrane region" description="Helical" evidence="2">
    <location>
        <begin position="1552"/>
        <end position="1572"/>
    </location>
</feature>
<keyword evidence="2" id="KW-0812">Transmembrane</keyword>
<evidence type="ECO:0000313" key="6">
    <source>
        <dbReference type="Proteomes" id="UP000604475"/>
    </source>
</evidence>
<dbReference type="EMBL" id="JAEACQ010000385">
    <property type="protein sequence ID" value="MBL7633513.1"/>
    <property type="molecule type" value="Genomic_DNA"/>
</dbReference>
<feature type="transmembrane region" description="Helical" evidence="2">
    <location>
        <begin position="1478"/>
        <end position="1507"/>
    </location>
</feature>
<proteinExistence type="predicted"/>
<feature type="transmembrane region" description="Helical" evidence="2">
    <location>
        <begin position="1422"/>
        <end position="1443"/>
    </location>
</feature>
<keyword evidence="6" id="KW-1185">Reference proteome</keyword>
<feature type="domain" description="DUF7402" evidence="4">
    <location>
        <begin position="819"/>
        <end position="957"/>
    </location>
</feature>
<evidence type="ECO:0000259" key="3">
    <source>
        <dbReference type="Pfam" id="PF11847"/>
    </source>
</evidence>
<feature type="transmembrane region" description="Helical" evidence="2">
    <location>
        <begin position="382"/>
        <end position="400"/>
    </location>
</feature>
<name>A0A937RJP6_9ACTN</name>
<evidence type="ECO:0000259" key="4">
    <source>
        <dbReference type="Pfam" id="PF24135"/>
    </source>
</evidence>
<accession>A0A937RJP6</accession>
<keyword evidence="2" id="KW-1133">Transmembrane helix</keyword>
<organism evidence="5 6">
    <name type="scientific">Frankia nepalensis</name>
    <dbReference type="NCBI Taxonomy" id="1836974"/>
    <lineage>
        <taxon>Bacteria</taxon>
        <taxon>Bacillati</taxon>
        <taxon>Actinomycetota</taxon>
        <taxon>Actinomycetes</taxon>
        <taxon>Frankiales</taxon>
        <taxon>Frankiaceae</taxon>
        <taxon>Frankia</taxon>
    </lineage>
</organism>
<keyword evidence="2" id="KW-0472">Membrane</keyword>
<dbReference type="Pfam" id="PF11847">
    <property type="entry name" value="GT-C_AftD"/>
    <property type="match status" value="1"/>
</dbReference>
<dbReference type="SUPFAM" id="SSF49785">
    <property type="entry name" value="Galactose-binding domain-like"/>
    <property type="match status" value="1"/>
</dbReference>
<feature type="region of interest" description="Disordered" evidence="1">
    <location>
        <begin position="1582"/>
        <end position="1608"/>
    </location>
</feature>
<comment type="caution">
    <text evidence="5">The sequence shown here is derived from an EMBL/GenBank/DDBJ whole genome shotgun (WGS) entry which is preliminary data.</text>
</comment>
<sequence length="1608" mass="168905">MTLTTQGGEGPAGPRVGSDGGSDAAGAVAVTAPASGAAGGAEAPAADGRAARRRLWRPSWPALVLAAVAYLPLLRTSPGQIGADTKAYLYLDPARLLRRAVSMWDPDVGMGTVTHQNIGYLFPQGLWYYTLDLVGLPDWVAQRLWTGTILFVAGAGVLFLLRSFGWPDRYAFIAAAGYMLTPYTLEYEARISAILLPYAGLGWFIGITVRGLREAREGKGSWRGADAWRWPAAFGLVVTSVGSINASSLILIMLAPLLWVPFAIWGTREATPRAAAGMITRAVILTIVTNAWWMAGLYTQAGHGLNVLAFTETVKTVASSSQASEVLRGLGNWFFYGEDALGPWITPAVGYTETIWLLAVSFMIPLLGLVAASLIRWGHRAYFVALIVLGTTVAVGVYPYDNPSPLGRIFRDFAEGSTAGLALRSLPRAAPLVILGLSVLLAGAIAAFTEWSVARAAASRTNGAGGAHGARRRMTFRPRPGAALPTAVTAVVLALLALDMSPLFRAQFVETGLTRPEEVPDYELALAEALNAKGNSTRVLELPGSDFAHYRWGSTLDSVTYGLMDRPTIQRELIPYGEAGSVDLVRSLDRRLQEGVFETASLADIARLMGVGDVVLRGNNQYERFRGPRPRADWELFTASPPAGLGEPLTFGPPVRETTTIPYLDEITLGIDPSVPDPPTLAAFPVTDPESIVRAATTDRPLLVSGNGEALVDAAAVGLLRDVIAGDRAILYTAALADDPEGLRQALDDGAELLVSDSNRLRAERWTGIRENFGYVEQVGVEPLKKDPDDNRLPMFPEQTPANQTVAVLTAPGQSPRVAAVTASSYGNTFAYGPADRPVRGIDGDLTTAWRVGAFTDPAGESWQTTLARPTTADHVRLTQPLTGPRNRWITKATLTFDGGSPVTVDLTDVSRTEQGQVVTFPSRTFKTLTVHVDATNFGRQTSYDGLSAVGLAEVEVPEADGQPAIADDLLRMPTDLLAAAGEDSLDHPLALTMTRDRANPAEPFKEDTESTIARVFTLPTDRTFSLTGTARVSAYAADDVVDKLLGRPAGPPRALSSGRLPGDLGARSSVAFDGDPATAWSPGFGAQENGWLELTSLSPVTLSTATVTLVTDGRHSVPTRFGIEVDGQRVGAVDVPALTDTRGTPGATSSVTLSLPAATGHAVRLVVDAVRPVTTTDTISGATSTMPVGIAEVDLPGVSGIGATASTAQPPEQLSGECRYDLLTVDGQQVGVRVSGTTRDAAGRLGLDVRTCGTPVRLGAGDHVVRTANGALTGIDLDRLVFASDAGGITWPDATSVAALDTTREQRAADLARVGAANGNGATAPGGGTAQAGDTAQAGVPTLSVDVAAPTTFVINVTGAKPGTPFWLVLGQSLSPGWHATVDENTSLDEPQLVDGYANGWRIDPPRDNFKIQITWIPQRVVFAALTVSVVAVVLCLALLGVTGRRRRGTVIPRDLPRLDRPFAATPRLGLRQVVPLVVGALAVGAFIVSPVAGVITAAATLVAAVVPRGRVVLRVGSVAALAASVAYVVQVQVRYGLPVNGSWVAQFDRVAVVSWLAVLFLGADAALALLHGQAARRTAAQGDTVAQGDPTAPAPAGSRGRPPASG</sequence>
<evidence type="ECO:0000313" key="5">
    <source>
        <dbReference type="EMBL" id="MBL7633513.1"/>
    </source>
</evidence>
<dbReference type="RefSeq" id="WP_203006183.1">
    <property type="nucleotide sequence ID" value="NZ_JADWYU010000114.1"/>
</dbReference>
<feature type="transmembrane region" description="Helical" evidence="2">
    <location>
        <begin position="1513"/>
        <end position="1531"/>
    </location>
</feature>
<feature type="transmembrane region" description="Helical" evidence="2">
    <location>
        <begin position="355"/>
        <end position="375"/>
    </location>
</feature>
<feature type="compositionally biased region" description="Low complexity" evidence="1">
    <location>
        <begin position="15"/>
        <end position="25"/>
    </location>
</feature>
<dbReference type="Pfam" id="PF24135">
    <property type="entry name" value="DUF7402"/>
    <property type="match status" value="1"/>
</dbReference>
<feature type="transmembrane region" description="Helical" evidence="2">
    <location>
        <begin position="144"/>
        <end position="161"/>
    </location>
</feature>
<dbReference type="InterPro" id="IPR055826">
    <property type="entry name" value="DUF7402"/>
</dbReference>
<protein>
    <submittedName>
        <fullName evidence="5">DUF3367 domain-containing protein</fullName>
    </submittedName>
</protein>